<dbReference type="RefSeq" id="WP_132692306.1">
    <property type="nucleotide sequence ID" value="NZ_SMFT01000008.1"/>
</dbReference>
<proteinExistence type="predicted"/>
<dbReference type="Pfam" id="PF13460">
    <property type="entry name" value="NAD_binding_10"/>
    <property type="match status" value="1"/>
</dbReference>
<dbReference type="SUPFAM" id="SSF51735">
    <property type="entry name" value="NAD(P)-binding Rossmann-fold domains"/>
    <property type="match status" value="1"/>
</dbReference>
<dbReference type="PANTHER" id="PTHR15020">
    <property type="entry name" value="FLAVIN REDUCTASE-RELATED"/>
    <property type="match status" value="1"/>
</dbReference>
<evidence type="ECO:0000259" key="1">
    <source>
        <dbReference type="Pfam" id="PF13460"/>
    </source>
</evidence>
<dbReference type="EMBL" id="SMFT01000008">
    <property type="protein sequence ID" value="TCJ94019.1"/>
    <property type="molecule type" value="Genomic_DNA"/>
</dbReference>
<protein>
    <submittedName>
        <fullName evidence="2">Putative NAD(P)-binding protein</fullName>
    </submittedName>
</protein>
<evidence type="ECO:0000313" key="2">
    <source>
        <dbReference type="EMBL" id="TCJ94019.1"/>
    </source>
</evidence>
<dbReference type="InterPro" id="IPR036291">
    <property type="entry name" value="NAD(P)-bd_dom_sf"/>
</dbReference>
<organism evidence="2 3">
    <name type="scientific">Volucribacter psittacicida</name>
    <dbReference type="NCBI Taxonomy" id="203482"/>
    <lineage>
        <taxon>Bacteria</taxon>
        <taxon>Pseudomonadati</taxon>
        <taxon>Pseudomonadota</taxon>
        <taxon>Gammaproteobacteria</taxon>
        <taxon>Pasteurellales</taxon>
        <taxon>Pasteurellaceae</taxon>
        <taxon>Volucribacter</taxon>
    </lineage>
</organism>
<dbReference type="Proteomes" id="UP000294702">
    <property type="component" value="Unassembled WGS sequence"/>
</dbReference>
<dbReference type="AlphaFoldDB" id="A0A4R1FL88"/>
<name>A0A4R1FL88_9PAST</name>
<dbReference type="Gene3D" id="3.40.50.720">
    <property type="entry name" value="NAD(P)-binding Rossmann-like Domain"/>
    <property type="match status" value="1"/>
</dbReference>
<sequence>MKIAVIGASGQTGRLVVEQALARGFEVVAFVRERSRLPLQQANLTVFEGTLQQTSHLAKALQGCSAVLCCLGTHRLRKVRFMQVHLPLLVQAMALAAVQRLILLSAFGVGQSYAKANGLAKLAYRTLVKSVYQDKALSEQALANTDLATTVVLPTVLNLAPLSDQVVVTPLTQVAAVNGLAKVGRANVAKAMLDCVTDKQSIGQQLVVAPVGAVR</sequence>
<dbReference type="InterPro" id="IPR016040">
    <property type="entry name" value="NAD(P)-bd_dom"/>
</dbReference>
<gene>
    <name evidence="2" type="ORF">EV694_2158</name>
</gene>
<accession>A0A4R1FL88</accession>
<dbReference type="PANTHER" id="PTHR15020:SF50">
    <property type="entry name" value="UPF0659 PROTEIN YMR090W"/>
    <property type="match status" value="1"/>
</dbReference>
<keyword evidence="3" id="KW-1185">Reference proteome</keyword>
<dbReference type="OrthoDB" id="9803892at2"/>
<comment type="caution">
    <text evidence="2">The sequence shown here is derived from an EMBL/GenBank/DDBJ whole genome shotgun (WGS) entry which is preliminary data.</text>
</comment>
<evidence type="ECO:0000313" key="3">
    <source>
        <dbReference type="Proteomes" id="UP000294702"/>
    </source>
</evidence>
<feature type="domain" description="NAD(P)-binding" evidence="1">
    <location>
        <begin position="7"/>
        <end position="198"/>
    </location>
</feature>
<reference evidence="2 3" key="1">
    <citation type="submission" date="2019-03" db="EMBL/GenBank/DDBJ databases">
        <title>Genomic Encyclopedia of Type Strains, Phase IV (KMG-IV): sequencing the most valuable type-strain genomes for metagenomic binning, comparative biology and taxonomic classification.</title>
        <authorList>
            <person name="Goeker M."/>
        </authorList>
    </citation>
    <scope>NUCLEOTIDE SEQUENCE [LARGE SCALE GENOMIC DNA]</scope>
    <source>
        <strain evidence="2 3">DSM 15534</strain>
    </source>
</reference>